<feature type="transmembrane region" description="Helical" evidence="1">
    <location>
        <begin position="21"/>
        <end position="42"/>
    </location>
</feature>
<keyword evidence="1" id="KW-1133">Transmembrane helix</keyword>
<feature type="transmembrane region" description="Helical" evidence="1">
    <location>
        <begin position="147"/>
        <end position="171"/>
    </location>
</feature>
<sequence>MLIGEEKYISRAIKLFNSSSTAIKLTVLGIIALYILIVFLVIKRSKPIEGVTKGKVWIVNIVGYGLIGLFWGFLFALFSVVLIEAVDIFRKSFGFSTSSETFRYLVGFIITMIIHLTFFIVANNSFLKSPKNIGLEESMTPKKYVMLILKLIWYGFLMTYGLGFLFFYILYKLLFGVSKVADTVQNTRDYFYKEQDDITLNQYETGDYETKEKLREEAENISQRRKNRQKNGKFW</sequence>
<reference evidence="2 3" key="1">
    <citation type="submission" date="2019-07" db="EMBL/GenBank/DDBJ databases">
        <title>Complete Genome Sequence of Leptotrichia wadei Strain JMUB3936.</title>
        <authorList>
            <person name="Watanabe S."/>
            <person name="Cui L."/>
        </authorList>
    </citation>
    <scope>NUCLEOTIDE SEQUENCE [LARGE SCALE GENOMIC DNA]</scope>
    <source>
        <strain evidence="2 3">JMUB3936</strain>
    </source>
</reference>
<dbReference type="OrthoDB" id="9912934at2"/>
<evidence type="ECO:0000313" key="3">
    <source>
        <dbReference type="Proteomes" id="UP000321944"/>
    </source>
</evidence>
<feature type="transmembrane region" description="Helical" evidence="1">
    <location>
        <begin position="62"/>
        <end position="83"/>
    </location>
</feature>
<dbReference type="AlphaFoldDB" id="A0A510KZN8"/>
<evidence type="ECO:0000313" key="2">
    <source>
        <dbReference type="EMBL" id="BBM55683.1"/>
    </source>
</evidence>
<dbReference type="RefSeq" id="WP_147004333.1">
    <property type="nucleotide sequence ID" value="NZ_AP019841.1"/>
</dbReference>
<accession>A0A510KZN8</accession>
<name>A0A510KZN8_9FUSO</name>
<gene>
    <name evidence="2" type="ORF">JMUB3936_1990</name>
</gene>
<dbReference type="EMBL" id="AP019841">
    <property type="protein sequence ID" value="BBM55683.1"/>
    <property type="molecule type" value="Genomic_DNA"/>
</dbReference>
<proteinExistence type="predicted"/>
<evidence type="ECO:0000256" key="1">
    <source>
        <dbReference type="SAM" id="Phobius"/>
    </source>
</evidence>
<protein>
    <submittedName>
        <fullName evidence="2">Uncharacterized protein</fullName>
    </submittedName>
</protein>
<keyword evidence="1" id="KW-0812">Transmembrane</keyword>
<keyword evidence="1" id="KW-0472">Membrane</keyword>
<feature type="transmembrane region" description="Helical" evidence="1">
    <location>
        <begin position="104"/>
        <end position="127"/>
    </location>
</feature>
<organism evidence="2 3">
    <name type="scientific">Leptotrichia wadei</name>
    <dbReference type="NCBI Taxonomy" id="157687"/>
    <lineage>
        <taxon>Bacteria</taxon>
        <taxon>Fusobacteriati</taxon>
        <taxon>Fusobacteriota</taxon>
        <taxon>Fusobacteriia</taxon>
        <taxon>Fusobacteriales</taxon>
        <taxon>Leptotrichiaceae</taxon>
        <taxon>Leptotrichia</taxon>
    </lineage>
</organism>
<dbReference type="Proteomes" id="UP000321944">
    <property type="component" value="Chromosome"/>
</dbReference>